<accession>A0A0F4QS32</accession>
<protein>
    <recommendedName>
        <fullName evidence="2">Fibrinogen C-terminal domain-containing protein</fullName>
    </recommendedName>
</protein>
<feature type="signal peptide" evidence="1">
    <location>
        <begin position="1"/>
        <end position="19"/>
    </location>
</feature>
<dbReference type="Gene3D" id="3.90.215.10">
    <property type="entry name" value="Gamma Fibrinogen, chain A, domain 1"/>
    <property type="match status" value="1"/>
</dbReference>
<proteinExistence type="predicted"/>
<dbReference type="InterPro" id="IPR002181">
    <property type="entry name" value="Fibrinogen_a/b/g_C_dom"/>
</dbReference>
<keyword evidence="4" id="KW-1185">Reference proteome</keyword>
<dbReference type="InterPro" id="IPR036056">
    <property type="entry name" value="Fibrinogen-like_C"/>
</dbReference>
<evidence type="ECO:0000313" key="3">
    <source>
        <dbReference type="EMBL" id="KJZ10174.1"/>
    </source>
</evidence>
<dbReference type="PATRIC" id="fig|43658.5.peg.1695"/>
<dbReference type="EMBL" id="JXYA01000016">
    <property type="protein sequence ID" value="KJZ10174.1"/>
    <property type="molecule type" value="Genomic_DNA"/>
</dbReference>
<reference evidence="3 4" key="1">
    <citation type="journal article" date="2015" name="BMC Genomics">
        <title>Genome mining reveals unlocked bioactive potential of marine Gram-negative bacteria.</title>
        <authorList>
            <person name="Machado H."/>
            <person name="Sonnenschein E.C."/>
            <person name="Melchiorsen J."/>
            <person name="Gram L."/>
        </authorList>
    </citation>
    <scope>NUCLEOTIDE SEQUENCE [LARGE SCALE GENOMIC DNA]</scope>
    <source>
        <strain evidence="3 4">S2471</strain>
    </source>
</reference>
<dbReference type="Proteomes" id="UP000033452">
    <property type="component" value="Unassembled WGS sequence"/>
</dbReference>
<sequence length="464" mass="50845">MFKKTLLTCCILAGASAQAFNLAEITVTDQSVAVPKTAQQVLVTGVASLNDAEPGNVMVSDNGDGTVSVRFAEWDYLDGTHQGETVSTLTLDKGRHEMADGSIWEVGSIEVGTSQKAFRFTQQLPQMPYLFLSGQSDANQSSYVARASNVNQLGFSAYVEYQEQSVAGRATTQQSIAYLAVYAPNKEGALDSGEAYNIDQVVMDHTGAAFKQHELILSEEQSKDAELTHIEEVVNVLTIDGHLFAQDVTSYGSDTVSIRANKDAITLPSPYYASCNALLQNEPQSPSGFYVLDQDGNGVMPEFTTYCNMDEHGGGWTLVGLRRVVGYNYANSNTTLDGWFEATQNITSFDANYHLTDAQWVNYKNSMQEMLMVMPAINNYAIADLSVLNIANCIPLQDTLGENKDRTGEARFRLFWHETSGCSGSGTDYTMLNYANIYNFNGAMYKSSNVNGYAASQVTYIYVR</sequence>
<dbReference type="RefSeq" id="WP_046004449.1">
    <property type="nucleotide sequence ID" value="NZ_JXYA01000016.1"/>
</dbReference>
<evidence type="ECO:0000256" key="1">
    <source>
        <dbReference type="SAM" id="SignalP"/>
    </source>
</evidence>
<dbReference type="AlphaFoldDB" id="A0A0F4QS32"/>
<keyword evidence="1" id="KW-0732">Signal</keyword>
<dbReference type="NCBIfam" id="NF040941">
    <property type="entry name" value="GGGWT_bact"/>
    <property type="match status" value="1"/>
</dbReference>
<feature type="chain" id="PRO_5002475691" description="Fibrinogen C-terminal domain-containing protein" evidence="1">
    <location>
        <begin position="20"/>
        <end position="464"/>
    </location>
</feature>
<organism evidence="3 4">
    <name type="scientific">Pseudoalteromonas rubra</name>
    <dbReference type="NCBI Taxonomy" id="43658"/>
    <lineage>
        <taxon>Bacteria</taxon>
        <taxon>Pseudomonadati</taxon>
        <taxon>Pseudomonadota</taxon>
        <taxon>Gammaproteobacteria</taxon>
        <taxon>Alteromonadales</taxon>
        <taxon>Pseudoalteromonadaceae</taxon>
        <taxon>Pseudoalteromonas</taxon>
    </lineage>
</organism>
<dbReference type="PROSITE" id="PS51406">
    <property type="entry name" value="FIBRINOGEN_C_2"/>
    <property type="match status" value="1"/>
</dbReference>
<dbReference type="OrthoDB" id="6283249at2"/>
<dbReference type="SUPFAM" id="SSF56496">
    <property type="entry name" value="Fibrinogen C-terminal domain-like"/>
    <property type="match status" value="1"/>
</dbReference>
<evidence type="ECO:0000313" key="4">
    <source>
        <dbReference type="Proteomes" id="UP000033452"/>
    </source>
</evidence>
<name>A0A0F4QS32_9GAMM</name>
<feature type="domain" description="Fibrinogen C-terminal" evidence="2">
    <location>
        <begin position="266"/>
        <end position="326"/>
    </location>
</feature>
<gene>
    <name evidence="3" type="ORF">TW77_08070</name>
</gene>
<evidence type="ECO:0000259" key="2">
    <source>
        <dbReference type="PROSITE" id="PS51406"/>
    </source>
</evidence>
<comment type="caution">
    <text evidence="3">The sequence shown here is derived from an EMBL/GenBank/DDBJ whole genome shotgun (WGS) entry which is preliminary data.</text>
</comment>
<dbReference type="InterPro" id="IPR014716">
    <property type="entry name" value="Fibrinogen_a/b/g_C_1"/>
</dbReference>